<dbReference type="EMBL" id="JACAZF010000002">
    <property type="protein sequence ID" value="KAF7312102.1"/>
    <property type="molecule type" value="Genomic_DNA"/>
</dbReference>
<organism evidence="1 2">
    <name type="scientific">Mycena indigotica</name>
    <dbReference type="NCBI Taxonomy" id="2126181"/>
    <lineage>
        <taxon>Eukaryota</taxon>
        <taxon>Fungi</taxon>
        <taxon>Dikarya</taxon>
        <taxon>Basidiomycota</taxon>
        <taxon>Agaricomycotina</taxon>
        <taxon>Agaricomycetes</taxon>
        <taxon>Agaricomycetidae</taxon>
        <taxon>Agaricales</taxon>
        <taxon>Marasmiineae</taxon>
        <taxon>Mycenaceae</taxon>
        <taxon>Mycena</taxon>
    </lineage>
</organism>
<sequence>MMDIELTHIDIMWQPEPIRFTLLGLLCTPTTKRLLLQDCCLPTWSSYVLVPGLTTLELVNPCIETDYIFSLPPSQARPRHVIVEGNDIGDVVDWLVASGELLQEVSSICIRHFTSDYDSGDRLVHATTLKNPKVIEVGLLCSD</sequence>
<accession>A0A8H6T8V9</accession>
<dbReference type="RefSeq" id="XP_037224210.1">
    <property type="nucleotide sequence ID" value="XM_037359115.1"/>
</dbReference>
<reference evidence="1" key="1">
    <citation type="submission" date="2020-05" db="EMBL/GenBank/DDBJ databases">
        <title>Mycena genomes resolve the evolution of fungal bioluminescence.</title>
        <authorList>
            <person name="Tsai I.J."/>
        </authorList>
    </citation>
    <scope>NUCLEOTIDE SEQUENCE</scope>
    <source>
        <strain evidence="1">171206Taipei</strain>
    </source>
</reference>
<dbReference type="GeneID" id="59341631"/>
<protein>
    <submittedName>
        <fullName evidence="1">Uncharacterized protein</fullName>
    </submittedName>
</protein>
<comment type="caution">
    <text evidence="1">The sequence shown here is derived from an EMBL/GenBank/DDBJ whole genome shotgun (WGS) entry which is preliminary data.</text>
</comment>
<gene>
    <name evidence="1" type="ORF">MIND_00222500</name>
</gene>
<dbReference type="Proteomes" id="UP000636479">
    <property type="component" value="Unassembled WGS sequence"/>
</dbReference>
<dbReference type="AlphaFoldDB" id="A0A8H6T8V9"/>
<proteinExistence type="predicted"/>
<dbReference type="OrthoDB" id="2869883at2759"/>
<evidence type="ECO:0000313" key="2">
    <source>
        <dbReference type="Proteomes" id="UP000636479"/>
    </source>
</evidence>
<evidence type="ECO:0000313" key="1">
    <source>
        <dbReference type="EMBL" id="KAF7312102.1"/>
    </source>
</evidence>
<keyword evidence="2" id="KW-1185">Reference proteome</keyword>
<name>A0A8H6T8V9_9AGAR</name>